<dbReference type="Gene3D" id="3.40.50.80">
    <property type="entry name" value="Nucleotide-binding domain of ferredoxin-NADP reductase (FNR) module"/>
    <property type="match status" value="1"/>
</dbReference>
<dbReference type="InterPro" id="IPR001433">
    <property type="entry name" value="OxRdtase_FAD/NAD-bd"/>
</dbReference>
<evidence type="ECO:0000313" key="8">
    <source>
        <dbReference type="EMBL" id="MFC7411290.1"/>
    </source>
</evidence>
<feature type="domain" description="2Fe-2S ferredoxin-type" evidence="7">
    <location>
        <begin position="150"/>
        <end position="235"/>
    </location>
</feature>
<dbReference type="PANTHER" id="PTHR47354">
    <property type="entry name" value="NADH OXIDOREDUCTASE HCR"/>
    <property type="match status" value="1"/>
</dbReference>
<accession>A0ABW2QPJ1</accession>
<dbReference type="PRINTS" id="PR00409">
    <property type="entry name" value="PHDIOXRDTASE"/>
</dbReference>
<dbReference type="InterPro" id="IPR036010">
    <property type="entry name" value="2Fe-2S_ferredoxin-like_sf"/>
</dbReference>
<keyword evidence="5" id="KW-0408">Iron</keyword>
<dbReference type="EMBL" id="JBHTCA010000028">
    <property type="protein sequence ID" value="MFC7411290.1"/>
    <property type="molecule type" value="Genomic_DNA"/>
</dbReference>
<evidence type="ECO:0000256" key="2">
    <source>
        <dbReference type="ARBA" id="ARBA00022714"/>
    </source>
</evidence>
<dbReference type="PROSITE" id="PS51085">
    <property type="entry name" value="2FE2S_FER_2"/>
    <property type="match status" value="1"/>
</dbReference>
<keyword evidence="9" id="KW-1185">Reference proteome</keyword>
<dbReference type="InterPro" id="IPR050415">
    <property type="entry name" value="MRET"/>
</dbReference>
<evidence type="ECO:0000256" key="5">
    <source>
        <dbReference type="ARBA" id="ARBA00023004"/>
    </source>
</evidence>
<keyword evidence="3" id="KW-0479">Metal-binding</keyword>
<keyword evidence="1" id="KW-0285">Flavoprotein</keyword>
<dbReference type="CDD" id="cd00207">
    <property type="entry name" value="fer2"/>
    <property type="match status" value="1"/>
</dbReference>
<dbReference type="SUPFAM" id="SSF54292">
    <property type="entry name" value="2Fe-2S ferredoxin-like"/>
    <property type="match status" value="1"/>
</dbReference>
<dbReference type="Pfam" id="PF00111">
    <property type="entry name" value="Fer2"/>
    <property type="match status" value="1"/>
</dbReference>
<dbReference type="Pfam" id="PF00175">
    <property type="entry name" value="NAD_binding_1"/>
    <property type="match status" value="1"/>
</dbReference>
<protein>
    <submittedName>
        <fullName evidence="8">PDR/VanB family oxidoreductase</fullName>
    </submittedName>
</protein>
<dbReference type="RefSeq" id="WP_382227492.1">
    <property type="nucleotide sequence ID" value="NZ_JBHTCA010000028.1"/>
</dbReference>
<dbReference type="Gene3D" id="3.10.20.30">
    <property type="match status" value="1"/>
</dbReference>
<organism evidence="8 9">
    <name type="scientific">Hydrogenophaga atypica</name>
    <dbReference type="NCBI Taxonomy" id="249409"/>
    <lineage>
        <taxon>Bacteria</taxon>
        <taxon>Pseudomonadati</taxon>
        <taxon>Pseudomonadota</taxon>
        <taxon>Betaproteobacteria</taxon>
        <taxon>Burkholderiales</taxon>
        <taxon>Comamonadaceae</taxon>
        <taxon>Hydrogenophaga</taxon>
    </lineage>
</organism>
<proteinExistence type="predicted"/>
<evidence type="ECO:0000259" key="7">
    <source>
        <dbReference type="PROSITE" id="PS51085"/>
    </source>
</evidence>
<evidence type="ECO:0000256" key="6">
    <source>
        <dbReference type="ARBA" id="ARBA00023014"/>
    </source>
</evidence>
<dbReference type="InterPro" id="IPR012675">
    <property type="entry name" value="Beta-grasp_dom_sf"/>
</dbReference>
<dbReference type="InterPro" id="IPR039261">
    <property type="entry name" value="FNR_nucleotide-bd"/>
</dbReference>
<name>A0ABW2QPJ1_9BURK</name>
<dbReference type="CDD" id="cd06185">
    <property type="entry name" value="PDR_like"/>
    <property type="match status" value="1"/>
</dbReference>
<keyword evidence="4" id="KW-0560">Oxidoreductase</keyword>
<comment type="caution">
    <text evidence="8">The sequence shown here is derived from an EMBL/GenBank/DDBJ whole genome shotgun (WGS) entry which is preliminary data.</text>
</comment>
<reference evidence="9" key="1">
    <citation type="journal article" date="2019" name="Int. J. Syst. Evol. Microbiol.">
        <title>The Global Catalogue of Microorganisms (GCM) 10K type strain sequencing project: providing services to taxonomists for standard genome sequencing and annotation.</title>
        <authorList>
            <consortium name="The Broad Institute Genomics Platform"/>
            <consortium name="The Broad Institute Genome Sequencing Center for Infectious Disease"/>
            <person name="Wu L."/>
            <person name="Ma J."/>
        </authorList>
    </citation>
    <scope>NUCLEOTIDE SEQUENCE [LARGE SCALE GENOMIC DNA]</scope>
    <source>
        <strain evidence="9">CGMCC 1.12371</strain>
    </source>
</reference>
<keyword evidence="6" id="KW-0411">Iron-sulfur</keyword>
<dbReference type="PROSITE" id="PS00197">
    <property type="entry name" value="2FE2S_FER_1"/>
    <property type="match status" value="1"/>
</dbReference>
<evidence type="ECO:0000313" key="9">
    <source>
        <dbReference type="Proteomes" id="UP001596501"/>
    </source>
</evidence>
<dbReference type="SUPFAM" id="SSF52343">
    <property type="entry name" value="Ferredoxin reductase-like, C-terminal NADP-linked domain"/>
    <property type="match status" value="1"/>
</dbReference>
<evidence type="ECO:0000256" key="4">
    <source>
        <dbReference type="ARBA" id="ARBA00023002"/>
    </source>
</evidence>
<evidence type="ECO:0000256" key="1">
    <source>
        <dbReference type="ARBA" id="ARBA00022630"/>
    </source>
</evidence>
<dbReference type="InterPro" id="IPR006058">
    <property type="entry name" value="2Fe2S_fd_BS"/>
</dbReference>
<dbReference type="InterPro" id="IPR001041">
    <property type="entry name" value="2Fe-2S_ferredoxin-type"/>
</dbReference>
<gene>
    <name evidence="8" type="ORF">ACFQPB_20700</name>
</gene>
<keyword evidence="2" id="KW-0001">2Fe-2S</keyword>
<dbReference type="PANTHER" id="PTHR47354:SF1">
    <property type="entry name" value="CARNITINE MONOOXYGENASE REDUCTASE SUBUNIT"/>
    <property type="match status" value="1"/>
</dbReference>
<dbReference type="Proteomes" id="UP001596501">
    <property type="component" value="Unassembled WGS sequence"/>
</dbReference>
<evidence type="ECO:0000256" key="3">
    <source>
        <dbReference type="ARBA" id="ARBA00022723"/>
    </source>
</evidence>
<sequence>MHGLKVGETVTVRPPRNDFPLGDWNVPALLVAGGIGVTPLVSMVTECRRRERPVRMLYASRSRDQMLFVDELRHLLGDDLSLHADEEAARPVDVASLVDSCPPDEELYVCGPQALLDALLDEARRRGWPPERVHFELFSAPPMQLGDQPFDVVLARSGQTLRVGDDQSILACLEAAGCDVLADCRRGECGVCVVPVLDGEVDHRDHVLSTAERDAGKTIQICVSRARGSRLVLDL</sequence>